<comment type="cofactor">
    <cofactor evidence="20">
        <name>Zn(2+)</name>
        <dbReference type="ChEBI" id="CHEBI:29105"/>
    </cofactor>
    <text evidence="20">Binds 1 zinc ion per subunit.</text>
</comment>
<name>A0A0R1K972_9LACO</name>
<proteinExistence type="inferred from homology"/>
<comment type="pathway">
    <text evidence="6">Cofactor biosynthesis; riboflavin biosynthesis; 2-hydroxy-3-oxobutyl phosphate from D-ribulose 5-phosphate: step 1/1.</text>
</comment>
<dbReference type="UniPathway" id="UPA00275">
    <property type="reaction ID" value="UER00399"/>
</dbReference>
<dbReference type="SUPFAM" id="SSF55821">
    <property type="entry name" value="YrdC/RibB"/>
    <property type="match status" value="1"/>
</dbReference>
<protein>
    <recommendedName>
        <fullName evidence="20">GTP cyclohydrolase-2</fullName>
        <ecNumber evidence="20">3.5.4.25</ecNumber>
    </recommendedName>
    <alternativeName>
        <fullName evidence="20">GTP cyclohydrolase II</fullName>
    </alternativeName>
</protein>
<feature type="binding site" evidence="20">
    <location>
        <begin position="254"/>
        <end position="258"/>
    </location>
    <ligand>
        <name>GTP</name>
        <dbReference type="ChEBI" id="CHEBI:37565"/>
    </ligand>
</feature>
<evidence type="ECO:0000256" key="18">
    <source>
        <dbReference type="ARBA" id="ARBA00043932"/>
    </source>
</evidence>
<dbReference type="FunFam" id="3.40.50.10990:FF:000001">
    <property type="entry name" value="Riboflavin biosynthesis protein RibBA"/>
    <property type="match status" value="1"/>
</dbReference>
<dbReference type="NCBIfam" id="TIGR00506">
    <property type="entry name" value="ribB"/>
    <property type="match status" value="1"/>
</dbReference>
<keyword evidence="15" id="KW-0464">Manganese</keyword>
<dbReference type="PIRSF" id="PIRSF001259">
    <property type="entry name" value="RibA"/>
    <property type="match status" value="1"/>
</dbReference>
<dbReference type="InterPro" id="IPR017945">
    <property type="entry name" value="DHBP_synth_RibB-like_a/b_dom"/>
</dbReference>
<keyword evidence="17" id="KW-0511">Multifunctional enzyme</keyword>
<keyword evidence="23" id="KW-1185">Reference proteome</keyword>
<dbReference type="InterPro" id="IPR000422">
    <property type="entry name" value="DHBP_synthase_RibB"/>
</dbReference>
<keyword evidence="16" id="KW-0456">Lyase</keyword>
<comment type="function">
    <text evidence="4">Catalyzes the conversion of D-ribulose 5-phosphate to formate and 3,4-dihydroxy-2-butanone 4-phosphate.</text>
</comment>
<dbReference type="SUPFAM" id="SSF142695">
    <property type="entry name" value="RibA-like"/>
    <property type="match status" value="1"/>
</dbReference>
<dbReference type="NCBIfam" id="TIGR00505">
    <property type="entry name" value="ribA"/>
    <property type="match status" value="1"/>
</dbReference>
<dbReference type="Proteomes" id="UP000051162">
    <property type="component" value="Unassembled WGS sequence"/>
</dbReference>
<dbReference type="FunFam" id="3.90.870.10:FF:000001">
    <property type="entry name" value="Riboflavin biosynthesis protein RibBA"/>
    <property type="match status" value="1"/>
</dbReference>
<comment type="catalytic activity">
    <reaction evidence="1">
        <text>D-ribulose 5-phosphate = (2S)-2-hydroxy-3-oxobutyl phosphate + formate + H(+)</text>
        <dbReference type="Rhea" id="RHEA:18457"/>
        <dbReference type="ChEBI" id="CHEBI:15378"/>
        <dbReference type="ChEBI" id="CHEBI:15740"/>
        <dbReference type="ChEBI" id="CHEBI:58121"/>
        <dbReference type="ChEBI" id="CHEBI:58830"/>
        <dbReference type="EC" id="4.1.99.12"/>
    </reaction>
</comment>
<dbReference type="GO" id="GO:0009231">
    <property type="term" value="P:riboflavin biosynthetic process"/>
    <property type="evidence" value="ECO:0007669"/>
    <property type="project" value="UniProtKB-UniRule"/>
</dbReference>
<evidence type="ECO:0000256" key="5">
    <source>
        <dbReference type="ARBA" id="ARBA00004853"/>
    </source>
</evidence>
<dbReference type="PANTHER" id="PTHR21327">
    <property type="entry name" value="GTP CYCLOHYDROLASE II-RELATED"/>
    <property type="match status" value="1"/>
</dbReference>
<feature type="binding site" evidence="20">
    <location>
        <position position="270"/>
    </location>
    <ligand>
        <name>Zn(2+)</name>
        <dbReference type="ChEBI" id="CHEBI:29105"/>
        <note>catalytic</note>
    </ligand>
</feature>
<comment type="similarity">
    <text evidence="7">In the N-terminal section; belongs to the DHBP synthase family.</text>
</comment>
<keyword evidence="14 20" id="KW-0342">GTP-binding</keyword>
<dbReference type="AlphaFoldDB" id="A0A0R1K972"/>
<dbReference type="Pfam" id="PF00926">
    <property type="entry name" value="DHBP_synthase"/>
    <property type="match status" value="1"/>
</dbReference>
<sequence>MKNLDTPIETALKQLKAGGLVVVMDDEDREAEGDLVGLAEFATPETVNTMVTHARGLLCAPMAPAVATRLGLHPMVAHGTDAFGTAFTVSADATTTSTGISAFDRADTLQQLADPQSQPAAFYHPGHVFPLIAQEHGVLARGGHTEAAVDLARLAGAQPVAYICEVLQKSGKMARRPQLKALAEGMQLPLISIQQIRDYRYRHAIDVVTPIPAVALPTQHGDFQLEAFTTHDGAQPALLLSKGPITPNQPLLLRVHSECLTGDVFGSKRCDCGEQLSMAMDRIQQNGSGAVLYLRQEGRGIGLINKLKAYHLQENGLDTVEANQELGFQPDERHYGLVAAILHLKHITQVRLLTNNPDKVDQLTNLGLDVLQRVPLETQPLPENRRYLATKKAKFHHQLKEV</sequence>
<reference evidence="22 23" key="1">
    <citation type="journal article" date="2015" name="Genome Announc.">
        <title>Expanding the biotechnology potential of lactobacilli through comparative genomics of 213 strains and associated genera.</title>
        <authorList>
            <person name="Sun Z."/>
            <person name="Harris H.M."/>
            <person name="McCann A."/>
            <person name="Guo C."/>
            <person name="Argimon S."/>
            <person name="Zhang W."/>
            <person name="Yang X."/>
            <person name="Jeffery I.B."/>
            <person name="Cooney J.C."/>
            <person name="Kagawa T.F."/>
            <person name="Liu W."/>
            <person name="Song Y."/>
            <person name="Salvetti E."/>
            <person name="Wrobel A."/>
            <person name="Rasinkangas P."/>
            <person name="Parkhill J."/>
            <person name="Rea M.C."/>
            <person name="O'Sullivan O."/>
            <person name="Ritari J."/>
            <person name="Douillard F.P."/>
            <person name="Paul Ross R."/>
            <person name="Yang R."/>
            <person name="Briner A.E."/>
            <person name="Felis G.E."/>
            <person name="de Vos W.M."/>
            <person name="Barrangou R."/>
            <person name="Klaenhammer T.R."/>
            <person name="Caufield P.W."/>
            <person name="Cui Y."/>
            <person name="Zhang H."/>
            <person name="O'Toole P.W."/>
        </authorList>
    </citation>
    <scope>NUCLEOTIDE SEQUENCE [LARGE SCALE GENOMIC DNA]</scope>
    <source>
        <strain evidence="22 23">DSM 19117</strain>
    </source>
</reference>
<feature type="active site" description="Proton acceptor" evidence="20">
    <location>
        <position position="331"/>
    </location>
</feature>
<feature type="binding site" evidence="20">
    <location>
        <position position="359"/>
    </location>
    <ligand>
        <name>GTP</name>
        <dbReference type="ChEBI" id="CHEBI:37565"/>
    </ligand>
</feature>
<evidence type="ECO:0000256" key="7">
    <source>
        <dbReference type="ARBA" id="ARBA00005520"/>
    </source>
</evidence>
<dbReference type="HAMAP" id="MF_00179">
    <property type="entry name" value="RibA"/>
    <property type="match status" value="1"/>
</dbReference>
<dbReference type="EMBL" id="AZDT01000011">
    <property type="protein sequence ID" value="KRK77028.1"/>
    <property type="molecule type" value="Genomic_DNA"/>
</dbReference>
<dbReference type="GO" id="GO:0008686">
    <property type="term" value="F:3,4-dihydroxy-2-butanone-4-phosphate synthase activity"/>
    <property type="evidence" value="ECO:0007669"/>
    <property type="project" value="UniProtKB-EC"/>
</dbReference>
<dbReference type="Pfam" id="PF00925">
    <property type="entry name" value="GTP_cyclohydro2"/>
    <property type="match status" value="1"/>
</dbReference>
<evidence type="ECO:0000256" key="2">
    <source>
        <dbReference type="ARBA" id="ARBA00001936"/>
    </source>
</evidence>
<keyword evidence="11 20" id="KW-0378">Hydrolase</keyword>
<evidence type="ECO:0000256" key="1">
    <source>
        <dbReference type="ARBA" id="ARBA00000141"/>
    </source>
</evidence>
<evidence type="ECO:0000256" key="20">
    <source>
        <dbReference type="HAMAP-Rule" id="MF_00179"/>
    </source>
</evidence>
<dbReference type="STRING" id="1423773.FD30_GL000653"/>
<feature type="binding site" evidence="20">
    <location>
        <begin position="297"/>
        <end position="299"/>
    </location>
    <ligand>
        <name>GTP</name>
        <dbReference type="ChEBI" id="CHEBI:37565"/>
    </ligand>
</feature>
<evidence type="ECO:0000256" key="19">
    <source>
        <dbReference type="ARBA" id="ARBA00049295"/>
    </source>
</evidence>
<evidence type="ECO:0000256" key="15">
    <source>
        <dbReference type="ARBA" id="ARBA00023211"/>
    </source>
</evidence>
<evidence type="ECO:0000313" key="23">
    <source>
        <dbReference type="Proteomes" id="UP000051162"/>
    </source>
</evidence>
<organism evidence="22 23">
    <name type="scientific">Levilactobacillus namurensis DSM 19117</name>
    <dbReference type="NCBI Taxonomy" id="1423773"/>
    <lineage>
        <taxon>Bacteria</taxon>
        <taxon>Bacillati</taxon>
        <taxon>Bacillota</taxon>
        <taxon>Bacilli</taxon>
        <taxon>Lactobacillales</taxon>
        <taxon>Lactobacillaceae</taxon>
        <taxon>Levilactobacillus</taxon>
    </lineage>
</organism>
<keyword evidence="10 20" id="KW-0547">Nucleotide-binding</keyword>
<dbReference type="RefSeq" id="WP_056943782.1">
    <property type="nucleotide sequence ID" value="NZ_AZDT01000011.1"/>
</dbReference>
<comment type="cofactor">
    <cofactor evidence="3">
        <name>Mg(2+)</name>
        <dbReference type="ChEBI" id="CHEBI:18420"/>
    </cofactor>
</comment>
<evidence type="ECO:0000256" key="16">
    <source>
        <dbReference type="ARBA" id="ARBA00023239"/>
    </source>
</evidence>
<evidence type="ECO:0000256" key="10">
    <source>
        <dbReference type="ARBA" id="ARBA00022741"/>
    </source>
</evidence>
<dbReference type="GO" id="GO:0003935">
    <property type="term" value="F:GTP cyclohydrolase II activity"/>
    <property type="evidence" value="ECO:0007669"/>
    <property type="project" value="UniProtKB-UniRule"/>
</dbReference>
<dbReference type="InterPro" id="IPR000926">
    <property type="entry name" value="RibA"/>
</dbReference>
<evidence type="ECO:0000256" key="6">
    <source>
        <dbReference type="ARBA" id="ARBA00004904"/>
    </source>
</evidence>
<feature type="binding site" evidence="20">
    <location>
        <position position="354"/>
    </location>
    <ligand>
        <name>GTP</name>
        <dbReference type="ChEBI" id="CHEBI:37565"/>
    </ligand>
</feature>
<dbReference type="NCBIfam" id="NF001591">
    <property type="entry name" value="PRK00393.1"/>
    <property type="match status" value="1"/>
</dbReference>
<dbReference type="InterPro" id="IPR036144">
    <property type="entry name" value="RibA-like_sf"/>
</dbReference>
<keyword evidence="13" id="KW-0460">Magnesium</keyword>
<keyword evidence="12 20" id="KW-0862">Zinc</keyword>
<feature type="domain" description="GTP cyclohydrolase II" evidence="21">
    <location>
        <begin position="214"/>
        <end position="375"/>
    </location>
</feature>
<dbReference type="EC" id="3.5.4.25" evidence="20"/>
<comment type="cofactor">
    <cofactor evidence="2">
        <name>Mn(2+)</name>
        <dbReference type="ChEBI" id="CHEBI:29035"/>
    </cofactor>
</comment>
<evidence type="ECO:0000256" key="14">
    <source>
        <dbReference type="ARBA" id="ARBA00023134"/>
    </source>
</evidence>
<dbReference type="GeneID" id="84782445"/>
<evidence type="ECO:0000256" key="4">
    <source>
        <dbReference type="ARBA" id="ARBA00002284"/>
    </source>
</evidence>
<evidence type="ECO:0000256" key="8">
    <source>
        <dbReference type="ARBA" id="ARBA00022619"/>
    </source>
</evidence>
<feature type="binding site" evidence="20">
    <location>
        <position position="319"/>
    </location>
    <ligand>
        <name>GTP</name>
        <dbReference type="ChEBI" id="CHEBI:37565"/>
    </ligand>
</feature>
<evidence type="ECO:0000259" key="21">
    <source>
        <dbReference type="Pfam" id="PF00925"/>
    </source>
</evidence>
<dbReference type="GO" id="GO:0008270">
    <property type="term" value="F:zinc ion binding"/>
    <property type="evidence" value="ECO:0007669"/>
    <property type="project" value="UniProtKB-UniRule"/>
</dbReference>
<keyword evidence="9 20" id="KW-0479">Metal-binding</keyword>
<evidence type="ECO:0000256" key="13">
    <source>
        <dbReference type="ARBA" id="ARBA00022842"/>
    </source>
</evidence>
<evidence type="ECO:0000256" key="3">
    <source>
        <dbReference type="ARBA" id="ARBA00001946"/>
    </source>
</evidence>
<evidence type="ECO:0000256" key="17">
    <source>
        <dbReference type="ARBA" id="ARBA00023268"/>
    </source>
</evidence>
<feature type="binding site" evidence="20">
    <location>
        <position position="259"/>
    </location>
    <ligand>
        <name>Zn(2+)</name>
        <dbReference type="ChEBI" id="CHEBI:29105"/>
        <note>catalytic</note>
    </ligand>
</feature>
<evidence type="ECO:0000256" key="12">
    <source>
        <dbReference type="ARBA" id="ARBA00022833"/>
    </source>
</evidence>
<comment type="pathway">
    <text evidence="5 20">Cofactor biosynthesis; riboflavin biosynthesis; 5-amino-6-(D-ribitylamino)uracil from GTP: step 1/4.</text>
</comment>
<gene>
    <name evidence="20" type="primary">ribA</name>
    <name evidence="22" type="ORF">FD30_GL000653</name>
</gene>
<comment type="catalytic activity">
    <reaction evidence="19 20">
        <text>GTP + 4 H2O = 2,5-diamino-6-hydroxy-4-(5-phosphoribosylamino)-pyrimidine + formate + 2 phosphate + 3 H(+)</text>
        <dbReference type="Rhea" id="RHEA:23704"/>
        <dbReference type="ChEBI" id="CHEBI:15377"/>
        <dbReference type="ChEBI" id="CHEBI:15378"/>
        <dbReference type="ChEBI" id="CHEBI:15740"/>
        <dbReference type="ChEBI" id="CHEBI:37565"/>
        <dbReference type="ChEBI" id="CHEBI:43474"/>
        <dbReference type="ChEBI" id="CHEBI:58614"/>
        <dbReference type="EC" id="3.5.4.25"/>
    </reaction>
</comment>
<dbReference type="Gene3D" id="3.40.50.10990">
    <property type="entry name" value="GTP cyclohydrolase II"/>
    <property type="match status" value="1"/>
</dbReference>
<dbReference type="OrthoDB" id="9793111at2"/>
<dbReference type="Gene3D" id="3.90.870.10">
    <property type="entry name" value="DHBP synthase"/>
    <property type="match status" value="1"/>
</dbReference>
<dbReference type="GO" id="GO:0005525">
    <property type="term" value="F:GTP binding"/>
    <property type="evidence" value="ECO:0007669"/>
    <property type="project" value="UniProtKB-KW"/>
</dbReference>
<evidence type="ECO:0000313" key="22">
    <source>
        <dbReference type="EMBL" id="KRK77028.1"/>
    </source>
</evidence>
<dbReference type="GO" id="GO:0005829">
    <property type="term" value="C:cytosol"/>
    <property type="evidence" value="ECO:0007669"/>
    <property type="project" value="TreeGrafter"/>
</dbReference>
<keyword evidence="8 20" id="KW-0686">Riboflavin biosynthesis</keyword>
<dbReference type="CDD" id="cd00641">
    <property type="entry name" value="GTP_cyclohydro2"/>
    <property type="match status" value="1"/>
</dbReference>
<accession>A0A0R1K972</accession>
<feature type="binding site" evidence="20">
    <location>
        <position position="275"/>
    </location>
    <ligand>
        <name>GTP</name>
        <dbReference type="ChEBI" id="CHEBI:37565"/>
    </ligand>
</feature>
<evidence type="ECO:0000256" key="11">
    <source>
        <dbReference type="ARBA" id="ARBA00022801"/>
    </source>
</evidence>
<dbReference type="PANTHER" id="PTHR21327:SF18">
    <property type="entry name" value="3,4-DIHYDROXY-2-BUTANONE 4-PHOSPHATE SYNTHASE"/>
    <property type="match status" value="1"/>
</dbReference>
<comment type="similarity">
    <text evidence="20">Belongs to the GTP cyclohydrolase II family.</text>
</comment>
<feature type="binding site" evidence="20">
    <location>
        <position position="272"/>
    </location>
    <ligand>
        <name>Zn(2+)</name>
        <dbReference type="ChEBI" id="CHEBI:29105"/>
        <note>catalytic</note>
    </ligand>
</feature>
<feature type="active site" description="Nucleophile" evidence="20">
    <location>
        <position position="333"/>
    </location>
</feature>
<comment type="function">
    <text evidence="18 20">Catalyzes the conversion of GTP to 2,5-diamino-6-ribosylamino-4(3H)-pyrimidinone 5'-phosphate (DARP), formate and pyrophosphate.</text>
</comment>
<evidence type="ECO:0000256" key="9">
    <source>
        <dbReference type="ARBA" id="ARBA00022723"/>
    </source>
</evidence>
<comment type="caution">
    <text evidence="22">The sequence shown here is derived from an EMBL/GenBank/DDBJ whole genome shotgun (WGS) entry which is preliminary data.</text>
</comment>
<dbReference type="InterPro" id="IPR032677">
    <property type="entry name" value="GTP_cyclohydro_II"/>
</dbReference>
<dbReference type="PATRIC" id="fig|1423773.3.peg.667"/>